<dbReference type="PROSITE" id="PS50206">
    <property type="entry name" value="RHODANESE_3"/>
    <property type="match status" value="1"/>
</dbReference>
<dbReference type="InterPro" id="IPR017582">
    <property type="entry name" value="SelU"/>
</dbReference>
<name>A0A845M8M9_9RHOB</name>
<dbReference type="InterPro" id="IPR001307">
    <property type="entry name" value="Thiosulphate_STrfase_CS"/>
</dbReference>
<dbReference type="NCBIfam" id="NF008750">
    <property type="entry name" value="PRK11784.1-2"/>
    <property type="match status" value="1"/>
</dbReference>
<dbReference type="RefSeq" id="WP_161350755.1">
    <property type="nucleotide sequence ID" value="NZ_WTUX01000010.1"/>
</dbReference>
<sequence length="346" mass="38161">MALKLASLSDFAALDFDEVIDVRSPSEYAEDHVPGAISLPVLDDDERARVGTIYVQEDPFKARKIGAALVARNAATHIEGPLADRPGGWRPLVYCWRGGQRSNSFASILSQIGWRAEVIEGGYRSYRRMVVDMLHRDPLDQRFVLIDGGTGSAKTRLLHHIAAAGGQILDLEGYAAHRGSLFGQVGAAQPSQKAFESTIAMTLTKLDPARPIFVEAESSKIGDLLIPPSLWLAMRASDYAEVTAPRAARAGHIVETYQDIVEDPERLGATLDRLRRYHGHEVVDGWHDLARAGAWHALAEALIELHYDPRYKRIRRDAEPKALLELDDLSEDTLAGTARDLLARFG</sequence>
<dbReference type="PANTHER" id="PTHR30401:SF0">
    <property type="entry name" value="TRNA 2-SELENOURIDINE SYNTHASE"/>
    <property type="match status" value="1"/>
</dbReference>
<dbReference type="PROSITE" id="PS00380">
    <property type="entry name" value="RHODANESE_1"/>
    <property type="match status" value="1"/>
</dbReference>
<comment type="caution">
    <text evidence="3">The sequence shown here is derived from an EMBL/GenBank/DDBJ whole genome shotgun (WGS) entry which is preliminary data.</text>
</comment>
<feature type="domain" description="Rhodanese" evidence="2">
    <location>
        <begin position="19"/>
        <end position="131"/>
    </location>
</feature>
<dbReference type="SMART" id="SM00450">
    <property type="entry name" value="RHOD"/>
    <property type="match status" value="1"/>
</dbReference>
<proteinExistence type="predicted"/>
<dbReference type="EMBL" id="WTUX01000010">
    <property type="protein sequence ID" value="MZR12651.1"/>
    <property type="molecule type" value="Genomic_DNA"/>
</dbReference>
<dbReference type="GO" id="GO:0043828">
    <property type="term" value="F:tRNA 2-selenouridine synthase activity"/>
    <property type="evidence" value="ECO:0007669"/>
    <property type="project" value="InterPro"/>
</dbReference>
<dbReference type="AlphaFoldDB" id="A0A845M8M9"/>
<evidence type="ECO:0000313" key="4">
    <source>
        <dbReference type="Proteomes" id="UP000467322"/>
    </source>
</evidence>
<dbReference type="InterPro" id="IPR036873">
    <property type="entry name" value="Rhodanese-like_dom_sf"/>
</dbReference>
<dbReference type="NCBIfam" id="TIGR03167">
    <property type="entry name" value="tRNA_sel_U_synt"/>
    <property type="match status" value="1"/>
</dbReference>
<accession>A0A845M8M9</accession>
<dbReference type="InterPro" id="IPR001763">
    <property type="entry name" value="Rhodanese-like_dom"/>
</dbReference>
<gene>
    <name evidence="3" type="primary">mnmH</name>
    <name evidence="3" type="ORF">GQE99_06405</name>
</gene>
<dbReference type="GO" id="GO:0002098">
    <property type="term" value="P:tRNA wobble uridine modification"/>
    <property type="evidence" value="ECO:0007669"/>
    <property type="project" value="InterPro"/>
</dbReference>
<dbReference type="InterPro" id="IPR058840">
    <property type="entry name" value="AAA_SelU"/>
</dbReference>
<reference evidence="3 4" key="1">
    <citation type="submission" date="2019-12" db="EMBL/GenBank/DDBJ databases">
        <title>Maritimibacter sp. nov. sp. isolated from sea sand.</title>
        <authorList>
            <person name="Kim J."/>
            <person name="Jeong S.E."/>
            <person name="Jung H.S."/>
            <person name="Jeon C.O."/>
        </authorList>
    </citation>
    <scope>NUCLEOTIDE SEQUENCE [LARGE SCALE GENOMIC DNA]</scope>
    <source>
        <strain evidence="3 4">DP07</strain>
    </source>
</reference>
<dbReference type="Pfam" id="PF00581">
    <property type="entry name" value="Rhodanese"/>
    <property type="match status" value="1"/>
</dbReference>
<dbReference type="Gene3D" id="3.40.250.10">
    <property type="entry name" value="Rhodanese-like domain"/>
    <property type="match status" value="1"/>
</dbReference>
<dbReference type="NCBIfam" id="NF008752">
    <property type="entry name" value="PRK11784.1-4"/>
    <property type="match status" value="1"/>
</dbReference>
<dbReference type="SUPFAM" id="SSF52821">
    <property type="entry name" value="Rhodanese/Cell cycle control phosphatase"/>
    <property type="match status" value="1"/>
</dbReference>
<dbReference type="Pfam" id="PF26341">
    <property type="entry name" value="AAA_SelU"/>
    <property type="match status" value="1"/>
</dbReference>
<keyword evidence="1" id="KW-0711">Selenium</keyword>
<organism evidence="3 4">
    <name type="scientific">Maritimibacter harenae</name>
    <dbReference type="NCBI Taxonomy" id="2606218"/>
    <lineage>
        <taxon>Bacteria</taxon>
        <taxon>Pseudomonadati</taxon>
        <taxon>Pseudomonadota</taxon>
        <taxon>Alphaproteobacteria</taxon>
        <taxon>Rhodobacterales</taxon>
        <taxon>Roseobacteraceae</taxon>
        <taxon>Maritimibacter</taxon>
    </lineage>
</organism>
<dbReference type="Proteomes" id="UP000467322">
    <property type="component" value="Unassembled WGS sequence"/>
</dbReference>
<evidence type="ECO:0000259" key="2">
    <source>
        <dbReference type="PROSITE" id="PS50206"/>
    </source>
</evidence>
<protein>
    <submittedName>
        <fullName evidence="3">tRNA 2-selenouridine(34) synthase MnmH</fullName>
    </submittedName>
</protein>
<evidence type="ECO:0000256" key="1">
    <source>
        <dbReference type="ARBA" id="ARBA00023266"/>
    </source>
</evidence>
<dbReference type="GO" id="GO:0004792">
    <property type="term" value="F:thiosulfate-cyanide sulfurtransferase activity"/>
    <property type="evidence" value="ECO:0007669"/>
    <property type="project" value="InterPro"/>
</dbReference>
<keyword evidence="4" id="KW-1185">Reference proteome</keyword>
<evidence type="ECO:0000313" key="3">
    <source>
        <dbReference type="EMBL" id="MZR12651.1"/>
    </source>
</evidence>
<dbReference type="PANTHER" id="PTHR30401">
    <property type="entry name" value="TRNA 2-SELENOURIDINE SYNTHASE"/>
    <property type="match status" value="1"/>
</dbReference>